<keyword evidence="1" id="KW-1185">Reference proteome</keyword>
<sequence>MVDEVENAEEEHGHDGILHGRKEQIRQQERVGEHPHAIPTVFRQCLDLLRRPVRVGTPPFADQTATFHIPRGDSDESLTDECYDGENEAADPKVVERFAPSLEEDAFGAVDAVGLGRVSVAVPKGAVVFAGQLVGYVEHECQGIVSGVRPSFGYSGEFDEPSCRVQHGRTIRTFPAECVGELVDRNHIIGRVGCVSLVDGDDAIILSGKGGKCQSGPA</sequence>
<dbReference type="Proteomes" id="UP000515153">
    <property type="component" value="Unplaced"/>
</dbReference>
<dbReference type="GeneID" id="41962009"/>
<dbReference type="RefSeq" id="XP_030981052.1">
    <property type="nucleotide sequence ID" value="XM_031127100.1"/>
</dbReference>
<reference evidence="2" key="3">
    <citation type="submission" date="2025-08" db="UniProtKB">
        <authorList>
            <consortium name="RefSeq"/>
        </authorList>
    </citation>
    <scope>IDENTIFICATION</scope>
    <source>
        <strain evidence="2">NI907</strain>
    </source>
</reference>
<accession>A0A6P8B1L3</accession>
<protein>
    <submittedName>
        <fullName evidence="2">Uncharacterized protein</fullName>
    </submittedName>
</protein>
<reference evidence="2" key="1">
    <citation type="journal article" date="2019" name="Mol. Biol. Evol.">
        <title>Blast fungal genomes show frequent chromosomal changes, gene gains and losses, and effector gene turnover.</title>
        <authorList>
            <person name="Gomez Luciano L.B."/>
            <person name="Jason Tsai I."/>
            <person name="Chuma I."/>
            <person name="Tosa Y."/>
            <person name="Chen Y.H."/>
            <person name="Li J.Y."/>
            <person name="Li M.Y."/>
            <person name="Jade Lu M.Y."/>
            <person name="Nakayashiki H."/>
            <person name="Li W.H."/>
        </authorList>
    </citation>
    <scope>NUCLEOTIDE SEQUENCE</scope>
    <source>
        <strain evidence="2">NI907</strain>
    </source>
</reference>
<name>A0A6P8B1L3_PYRGI</name>
<evidence type="ECO:0000313" key="1">
    <source>
        <dbReference type="Proteomes" id="UP000515153"/>
    </source>
</evidence>
<proteinExistence type="predicted"/>
<dbReference type="AlphaFoldDB" id="A0A6P8B1L3"/>
<evidence type="ECO:0000313" key="2">
    <source>
        <dbReference type="RefSeq" id="XP_030981052.1"/>
    </source>
</evidence>
<organism evidence="1 2">
    <name type="scientific">Pyricularia grisea</name>
    <name type="common">Crabgrass-specific blast fungus</name>
    <name type="synonym">Magnaporthe grisea</name>
    <dbReference type="NCBI Taxonomy" id="148305"/>
    <lineage>
        <taxon>Eukaryota</taxon>
        <taxon>Fungi</taxon>
        <taxon>Dikarya</taxon>
        <taxon>Ascomycota</taxon>
        <taxon>Pezizomycotina</taxon>
        <taxon>Sordariomycetes</taxon>
        <taxon>Sordariomycetidae</taxon>
        <taxon>Magnaporthales</taxon>
        <taxon>Pyriculariaceae</taxon>
        <taxon>Pyricularia</taxon>
    </lineage>
</organism>
<dbReference type="KEGG" id="pgri:PgNI_07083"/>
<gene>
    <name evidence="2" type="ORF">PgNI_07083</name>
</gene>
<reference evidence="2" key="2">
    <citation type="submission" date="2019-10" db="EMBL/GenBank/DDBJ databases">
        <authorList>
            <consortium name="NCBI Genome Project"/>
        </authorList>
    </citation>
    <scope>NUCLEOTIDE SEQUENCE</scope>
    <source>
        <strain evidence="2">NI907</strain>
    </source>
</reference>